<sequence length="70" mass="7320">MNSHDLHVVIGQGPVGKAVVSSLLLQGARVRTVTRSSRSARHAGVEVHVGDVSRREDAISACAGATVVYQ</sequence>
<keyword evidence="3" id="KW-1185">Reference proteome</keyword>
<protein>
    <recommendedName>
        <fullName evidence="1">NAD(P)-binding domain-containing protein</fullName>
    </recommendedName>
</protein>
<evidence type="ECO:0000259" key="1">
    <source>
        <dbReference type="Pfam" id="PF13460"/>
    </source>
</evidence>
<feature type="domain" description="NAD(P)-binding" evidence="1">
    <location>
        <begin position="12"/>
        <end position="69"/>
    </location>
</feature>
<comment type="caution">
    <text evidence="2">The sequence shown here is derived from an EMBL/GenBank/DDBJ whole genome shotgun (WGS) entry which is preliminary data.</text>
</comment>
<dbReference type="InterPro" id="IPR016040">
    <property type="entry name" value="NAD(P)-bd_dom"/>
</dbReference>
<name>A0A147HSA7_9SPHN</name>
<organism evidence="2 3">
    <name type="scientific">Sphingomonas endophytica</name>
    <dbReference type="NCBI Taxonomy" id="869719"/>
    <lineage>
        <taxon>Bacteria</taxon>
        <taxon>Pseudomonadati</taxon>
        <taxon>Pseudomonadota</taxon>
        <taxon>Alphaproteobacteria</taxon>
        <taxon>Sphingomonadales</taxon>
        <taxon>Sphingomonadaceae</taxon>
        <taxon>Sphingomonas</taxon>
    </lineage>
</organism>
<dbReference type="AlphaFoldDB" id="A0A147HSA7"/>
<dbReference type="RefSeq" id="WP_153002799.1">
    <property type="nucleotide sequence ID" value="NZ_LDTB01000168.1"/>
</dbReference>
<dbReference type="EMBL" id="LDTB01000168">
    <property type="protein sequence ID" value="KTT66880.1"/>
    <property type="molecule type" value="Genomic_DNA"/>
</dbReference>
<evidence type="ECO:0000313" key="3">
    <source>
        <dbReference type="Proteomes" id="UP000074310"/>
    </source>
</evidence>
<dbReference type="SUPFAM" id="SSF51735">
    <property type="entry name" value="NAD(P)-binding Rossmann-fold domains"/>
    <property type="match status" value="1"/>
</dbReference>
<accession>A0A147HSA7</accession>
<reference evidence="2 3" key="1">
    <citation type="journal article" date="2016" name="Front. Microbiol.">
        <title>Genomic Resource of Rice Seed Associated Bacteria.</title>
        <authorList>
            <person name="Midha S."/>
            <person name="Bansal K."/>
            <person name="Sharma S."/>
            <person name="Kumar N."/>
            <person name="Patil P.P."/>
            <person name="Chaudhry V."/>
            <person name="Patil P.B."/>
        </authorList>
    </citation>
    <scope>NUCLEOTIDE SEQUENCE [LARGE SCALE GENOMIC DNA]</scope>
    <source>
        <strain evidence="2 3">NS334</strain>
    </source>
</reference>
<dbReference type="InterPro" id="IPR036291">
    <property type="entry name" value="NAD(P)-bd_dom_sf"/>
</dbReference>
<evidence type="ECO:0000313" key="2">
    <source>
        <dbReference type="EMBL" id="KTT66880.1"/>
    </source>
</evidence>
<feature type="non-terminal residue" evidence="2">
    <location>
        <position position="70"/>
    </location>
</feature>
<dbReference type="Pfam" id="PF13460">
    <property type="entry name" value="NAD_binding_10"/>
    <property type="match status" value="1"/>
</dbReference>
<dbReference type="Gene3D" id="3.40.50.720">
    <property type="entry name" value="NAD(P)-binding Rossmann-like Domain"/>
    <property type="match status" value="1"/>
</dbReference>
<dbReference type="Proteomes" id="UP000074310">
    <property type="component" value="Unassembled WGS sequence"/>
</dbReference>
<proteinExistence type="predicted"/>
<dbReference type="PATRIC" id="fig|869719.3.peg.912"/>
<gene>
    <name evidence="2" type="ORF">NS334_16600</name>
</gene>